<organism evidence="2">
    <name type="scientific">hydrothermal vent metagenome</name>
    <dbReference type="NCBI Taxonomy" id="652676"/>
    <lineage>
        <taxon>unclassified sequences</taxon>
        <taxon>metagenomes</taxon>
        <taxon>ecological metagenomes</taxon>
    </lineage>
</organism>
<sequence>MPCFNEGENVRETITQLTLQEYPEFEIIAVNDGSSDNTG</sequence>
<dbReference type="Gene3D" id="3.90.550.10">
    <property type="entry name" value="Spore Coat Polysaccharide Biosynthesis Protein SpsA, Chain A"/>
    <property type="match status" value="1"/>
</dbReference>
<feature type="domain" description="Glycosyltransferase 2-like" evidence="1">
    <location>
        <begin position="1"/>
        <end position="38"/>
    </location>
</feature>
<reference evidence="2" key="1">
    <citation type="submission" date="2018-06" db="EMBL/GenBank/DDBJ databases">
        <authorList>
            <person name="Zhirakovskaya E."/>
        </authorList>
    </citation>
    <scope>NUCLEOTIDE SEQUENCE</scope>
</reference>
<evidence type="ECO:0000259" key="1">
    <source>
        <dbReference type="Pfam" id="PF00535"/>
    </source>
</evidence>
<dbReference type="AlphaFoldDB" id="A0A3B0Z8B3"/>
<name>A0A3B0Z8B3_9ZZZZ</name>
<dbReference type="InterPro" id="IPR001173">
    <property type="entry name" value="Glyco_trans_2-like"/>
</dbReference>
<dbReference type="InterPro" id="IPR029044">
    <property type="entry name" value="Nucleotide-diphossugar_trans"/>
</dbReference>
<gene>
    <name evidence="2" type="ORF">MNBD_GAMMA17-1309</name>
</gene>
<keyword evidence="2" id="KW-0808">Transferase</keyword>
<dbReference type="GO" id="GO:0016740">
    <property type="term" value="F:transferase activity"/>
    <property type="evidence" value="ECO:0007669"/>
    <property type="project" value="UniProtKB-KW"/>
</dbReference>
<dbReference type="EMBL" id="UOFQ01000020">
    <property type="protein sequence ID" value="VAW85240.1"/>
    <property type="molecule type" value="Genomic_DNA"/>
</dbReference>
<dbReference type="Pfam" id="PF00535">
    <property type="entry name" value="Glycos_transf_2"/>
    <property type="match status" value="1"/>
</dbReference>
<dbReference type="SUPFAM" id="SSF53448">
    <property type="entry name" value="Nucleotide-diphospho-sugar transferases"/>
    <property type="match status" value="1"/>
</dbReference>
<accession>A0A3B0Z8B3</accession>
<feature type="non-terminal residue" evidence="2">
    <location>
        <position position="39"/>
    </location>
</feature>
<proteinExistence type="predicted"/>
<evidence type="ECO:0000313" key="2">
    <source>
        <dbReference type="EMBL" id="VAW85240.1"/>
    </source>
</evidence>
<protein>
    <submittedName>
        <fullName evidence="2">Glycosyl transferase, family 2</fullName>
    </submittedName>
</protein>